<reference evidence="2" key="1">
    <citation type="submission" date="2022-06" db="EMBL/GenBank/DDBJ databases">
        <authorList>
            <person name="Berger JAMES D."/>
            <person name="Berger JAMES D."/>
        </authorList>
    </citation>
    <scope>NUCLEOTIDE SEQUENCE [LARGE SCALE GENOMIC DNA]</scope>
</reference>
<dbReference type="Proteomes" id="UP000050795">
    <property type="component" value="Unassembled WGS sequence"/>
</dbReference>
<organism evidence="2 3">
    <name type="scientific">Trichobilharzia regenti</name>
    <name type="common">Nasal bird schistosome</name>
    <dbReference type="NCBI Taxonomy" id="157069"/>
    <lineage>
        <taxon>Eukaryota</taxon>
        <taxon>Metazoa</taxon>
        <taxon>Spiralia</taxon>
        <taxon>Lophotrochozoa</taxon>
        <taxon>Platyhelminthes</taxon>
        <taxon>Trematoda</taxon>
        <taxon>Digenea</taxon>
        <taxon>Strigeidida</taxon>
        <taxon>Schistosomatoidea</taxon>
        <taxon>Schistosomatidae</taxon>
        <taxon>Trichobilharzia</taxon>
    </lineage>
</organism>
<evidence type="ECO:0000313" key="3">
    <source>
        <dbReference type="WBParaSite" id="TREG1_190.1"/>
    </source>
</evidence>
<dbReference type="SUPFAM" id="SSF52821">
    <property type="entry name" value="Rhodanese/Cell cycle control phosphatase"/>
    <property type="match status" value="1"/>
</dbReference>
<name>A0AA85J9S0_TRIRE</name>
<sequence>MGRAKNFIWLLVLVFAVLTAVYINPFGFTSRWYSLDKEVNITVGKLKEMMKNGDLKLIDVREPDELIEAGRIPNAVNIPLGEIEEAFQMDKEAFREKYKFEKPDKWEKNLVFSCRSGIRSMRALKMVQDMGYENLTNAYRSF</sequence>
<dbReference type="SMART" id="SM00450">
    <property type="entry name" value="RHOD"/>
    <property type="match status" value="1"/>
</dbReference>
<dbReference type="Pfam" id="PF00581">
    <property type="entry name" value="Rhodanese"/>
    <property type="match status" value="1"/>
</dbReference>
<dbReference type="Gene3D" id="3.40.250.10">
    <property type="entry name" value="Rhodanese-like domain"/>
    <property type="match status" value="1"/>
</dbReference>
<reference evidence="3" key="2">
    <citation type="submission" date="2023-11" db="UniProtKB">
        <authorList>
            <consortium name="WormBaseParasite"/>
        </authorList>
    </citation>
    <scope>IDENTIFICATION</scope>
</reference>
<dbReference type="InterPro" id="IPR036873">
    <property type="entry name" value="Rhodanese-like_dom_sf"/>
</dbReference>
<dbReference type="PROSITE" id="PS50206">
    <property type="entry name" value="RHODANESE_3"/>
    <property type="match status" value="1"/>
</dbReference>
<feature type="domain" description="Rhodanese" evidence="1">
    <location>
        <begin position="51"/>
        <end position="137"/>
    </location>
</feature>
<proteinExistence type="predicted"/>
<dbReference type="WBParaSite" id="TREG1_190.1">
    <property type="protein sequence ID" value="TREG1_190.1"/>
    <property type="gene ID" value="TREG1_190"/>
</dbReference>
<protein>
    <recommendedName>
        <fullName evidence="1">Rhodanese domain-containing protein</fullName>
    </recommendedName>
</protein>
<keyword evidence="2" id="KW-1185">Reference proteome</keyword>
<dbReference type="PANTHER" id="PTHR44086:SF10">
    <property type="entry name" value="THIOSULFATE SULFURTRANSFERASE_RHODANESE-LIKE DOMAIN-CONTAINING PROTEIN 3"/>
    <property type="match status" value="1"/>
</dbReference>
<dbReference type="InterPro" id="IPR001763">
    <property type="entry name" value="Rhodanese-like_dom"/>
</dbReference>
<evidence type="ECO:0000313" key="2">
    <source>
        <dbReference type="Proteomes" id="UP000050795"/>
    </source>
</evidence>
<accession>A0AA85J9S0</accession>
<dbReference type="PANTHER" id="PTHR44086">
    <property type="entry name" value="THIOSULFATE SULFURTRANSFERASE RDL2, MITOCHONDRIAL-RELATED"/>
    <property type="match status" value="1"/>
</dbReference>
<evidence type="ECO:0000259" key="1">
    <source>
        <dbReference type="PROSITE" id="PS50206"/>
    </source>
</evidence>
<dbReference type="AlphaFoldDB" id="A0AA85J9S0"/>